<feature type="transmembrane region" description="Helical" evidence="7">
    <location>
        <begin position="130"/>
        <end position="155"/>
    </location>
</feature>
<keyword evidence="6" id="KW-0807">Transducer</keyword>
<dbReference type="InterPro" id="IPR017452">
    <property type="entry name" value="GPCR_Rhodpsn_7TM"/>
</dbReference>
<dbReference type="SUPFAM" id="SSF81321">
    <property type="entry name" value="Family A G protein-coupled receptor-like"/>
    <property type="match status" value="2"/>
</dbReference>
<evidence type="ECO:0000313" key="9">
    <source>
        <dbReference type="Proteomes" id="UP000515135"/>
    </source>
</evidence>
<dbReference type="AlphaFoldDB" id="A0A6P5ATJ1"/>
<comment type="similarity">
    <text evidence="6">Belongs to the G-protein coupled receptor 1 family.</text>
</comment>
<evidence type="ECO:0000256" key="3">
    <source>
        <dbReference type="ARBA" id="ARBA00022692"/>
    </source>
</evidence>
<feature type="domain" description="G-protein coupled receptors family 1 profile" evidence="8">
    <location>
        <begin position="378"/>
        <end position="622"/>
    </location>
</feature>
<evidence type="ECO:0000256" key="7">
    <source>
        <dbReference type="SAM" id="Phobius"/>
    </source>
</evidence>
<dbReference type="PROSITE" id="PS50262">
    <property type="entry name" value="G_PROTEIN_RECEP_F1_2"/>
    <property type="match status" value="2"/>
</dbReference>
<feature type="transmembrane region" description="Helical" evidence="7">
    <location>
        <begin position="60"/>
        <end position="84"/>
    </location>
</feature>
<evidence type="ECO:0000256" key="6">
    <source>
        <dbReference type="RuleBase" id="RU000688"/>
    </source>
</evidence>
<evidence type="ECO:0000313" key="10">
    <source>
        <dbReference type="RefSeq" id="XP_019645336.1"/>
    </source>
</evidence>
<keyword evidence="9" id="KW-1185">Reference proteome</keyword>
<dbReference type="GeneID" id="109486092"/>
<feature type="transmembrane region" description="Helical" evidence="7">
    <location>
        <begin position="96"/>
        <end position="118"/>
    </location>
</feature>
<feature type="transmembrane region" description="Helical" evidence="7">
    <location>
        <begin position="478"/>
        <end position="498"/>
    </location>
</feature>
<keyword evidence="5 7" id="KW-0472">Membrane</keyword>
<dbReference type="KEGG" id="bbel:109486092"/>
<evidence type="ECO:0000256" key="5">
    <source>
        <dbReference type="ARBA" id="ARBA00023136"/>
    </source>
</evidence>
<evidence type="ECO:0000259" key="8">
    <source>
        <dbReference type="PROSITE" id="PS50262"/>
    </source>
</evidence>
<feature type="transmembrane region" description="Helical" evidence="7">
    <location>
        <begin position="518"/>
        <end position="545"/>
    </location>
</feature>
<dbReference type="GO" id="GO:0004930">
    <property type="term" value="F:G protein-coupled receptor activity"/>
    <property type="evidence" value="ECO:0007669"/>
    <property type="project" value="UniProtKB-KW"/>
</dbReference>
<dbReference type="RefSeq" id="XP_019645336.1">
    <property type="nucleotide sequence ID" value="XM_019789777.1"/>
</dbReference>
<keyword evidence="2" id="KW-1003">Cell membrane</keyword>
<dbReference type="PROSITE" id="PS00237">
    <property type="entry name" value="G_PROTEIN_RECEP_F1_1"/>
    <property type="match status" value="2"/>
</dbReference>
<gene>
    <name evidence="10" type="primary">LOC109486092</name>
</gene>
<keyword evidence="4 7" id="KW-1133">Transmembrane helix</keyword>
<dbReference type="OrthoDB" id="5987098at2759"/>
<name>A0A6P5ATJ1_BRABE</name>
<feature type="transmembrane region" description="Helical" evidence="7">
    <location>
        <begin position="268"/>
        <end position="289"/>
    </location>
</feature>
<evidence type="ECO:0000256" key="1">
    <source>
        <dbReference type="ARBA" id="ARBA00004651"/>
    </source>
</evidence>
<feature type="transmembrane region" description="Helical" evidence="7">
    <location>
        <begin position="436"/>
        <end position="457"/>
    </location>
</feature>
<feature type="transmembrane region" description="Helical" evidence="7">
    <location>
        <begin position="216"/>
        <end position="243"/>
    </location>
</feature>
<keyword evidence="3 6" id="KW-0812">Transmembrane</keyword>
<evidence type="ECO:0000256" key="4">
    <source>
        <dbReference type="ARBA" id="ARBA00022989"/>
    </source>
</evidence>
<keyword evidence="6" id="KW-0297">G-protein coupled receptor</keyword>
<feature type="transmembrane region" description="Helical" evidence="7">
    <location>
        <begin position="399"/>
        <end position="424"/>
    </location>
</feature>
<dbReference type="InterPro" id="IPR000276">
    <property type="entry name" value="GPCR_Rhodpsn"/>
</dbReference>
<organism evidence="9 10">
    <name type="scientific">Branchiostoma belcheri</name>
    <name type="common">Amphioxus</name>
    <dbReference type="NCBI Taxonomy" id="7741"/>
    <lineage>
        <taxon>Eukaryota</taxon>
        <taxon>Metazoa</taxon>
        <taxon>Chordata</taxon>
        <taxon>Cephalochordata</taxon>
        <taxon>Leptocardii</taxon>
        <taxon>Amphioxiformes</taxon>
        <taxon>Branchiostomatidae</taxon>
        <taxon>Branchiostoma</taxon>
    </lineage>
</organism>
<dbReference type="PRINTS" id="PR00237">
    <property type="entry name" value="GPCRRHODOPSN"/>
</dbReference>
<sequence>MDIDSFVRLTVQEDVSSNCSLIAGNYSTSQLAENSTSAQLKCLGEDQQNQSSGMKPDISIFVWFSYILCGLAICSIVGNCLPIAAIVKQETLHKPVYILMANLAASDICTGVSLLSMICTGYSMPVVPEALVRFYLTTVLLSALTSAYSLLTLTAERYWFIVHGMTYVNNVTNDRCLIMSAVVWVWSGIFAMLPYFGWNCTVECIPLSSASYAYSYLVLVLVLVFIPMTAIVGLNLGVFWCLWKQVSAIKRQEAAVHAQHSTSRKSSITVLIITILFLVGWLPFCIRIADGIACKQDCGITGPPMLGFVIVNSALNPIIYGFRLKDIRRGVKRLFFGRAVNAVHPKKRNQTSAIKPNTALSIWLSYILCGLAIWSIVGNCLPIAAIVKQETLHKRVYILMANLAASDICTGVTLLSVYCTAYSYTDLVLPDVLAHFYFTTVLLSALTSAYSLLTLTAERYWFIVHGMTYVNNVTNDRCLIMSAVVWVWSGIFAMLPYFGWNCAVECIPLSSASYAYSYLVLVLVLVFIPMTAIVGLNLGVFWCLWQQVSAIKRQEAAVHAQHRTSRKSSITVLIITILFLVGWLPFCIRIAEGIACKQDCGIKGPPRIGFVIVNSALNPIIYGFRLKEIRRGVKRLFFGRAVNALHPKKRTTAFVLTTVQK</sequence>
<comment type="subcellular location">
    <subcellularLocation>
        <location evidence="1">Cell membrane</location>
        <topology evidence="1">Multi-pass membrane protein</topology>
    </subcellularLocation>
</comment>
<dbReference type="Gene3D" id="1.20.1070.10">
    <property type="entry name" value="Rhodopsin 7-helix transmembrane proteins"/>
    <property type="match status" value="2"/>
</dbReference>
<evidence type="ECO:0000256" key="2">
    <source>
        <dbReference type="ARBA" id="ARBA00022475"/>
    </source>
</evidence>
<dbReference type="GO" id="GO:0005886">
    <property type="term" value="C:plasma membrane"/>
    <property type="evidence" value="ECO:0007669"/>
    <property type="project" value="UniProtKB-SubCell"/>
</dbReference>
<feature type="transmembrane region" description="Helical" evidence="7">
    <location>
        <begin position="570"/>
        <end position="591"/>
    </location>
</feature>
<dbReference type="Proteomes" id="UP000515135">
    <property type="component" value="Unplaced"/>
</dbReference>
<reference evidence="10" key="1">
    <citation type="submission" date="2025-08" db="UniProtKB">
        <authorList>
            <consortium name="RefSeq"/>
        </authorList>
    </citation>
    <scope>IDENTIFICATION</scope>
    <source>
        <tissue evidence="10">Gonad</tissue>
    </source>
</reference>
<protein>
    <submittedName>
        <fullName evidence="10">Uncharacterized protein LOC109486092</fullName>
    </submittedName>
</protein>
<feature type="domain" description="G-protein coupled receptors family 1 profile" evidence="8">
    <location>
        <begin position="78"/>
        <end position="320"/>
    </location>
</feature>
<proteinExistence type="inferred from homology"/>
<accession>A0A6P5ATJ1</accession>
<dbReference type="PANTHER" id="PTHR22750">
    <property type="entry name" value="G-PROTEIN COUPLED RECEPTOR"/>
    <property type="match status" value="1"/>
</dbReference>
<keyword evidence="6" id="KW-0675">Receptor</keyword>
<dbReference type="Pfam" id="PF00001">
    <property type="entry name" value="7tm_1"/>
    <property type="match status" value="2"/>
</dbReference>
<dbReference type="CDD" id="cd14972">
    <property type="entry name" value="7tmA_EDG-like"/>
    <property type="match status" value="2"/>
</dbReference>
<feature type="transmembrane region" description="Helical" evidence="7">
    <location>
        <begin position="176"/>
        <end position="196"/>
    </location>
</feature>